<keyword evidence="3" id="KW-0843">Virulence</keyword>
<comment type="caution">
    <text evidence="5">The sequence shown here is derived from an EMBL/GenBank/DDBJ whole genome shotgun (WGS) entry which is preliminary data.</text>
</comment>
<dbReference type="EMBL" id="AEOH01000055">
    <property type="protein sequence ID" value="EFS96374.1"/>
    <property type="molecule type" value="Genomic_DNA"/>
</dbReference>
<proteinExistence type="predicted"/>
<evidence type="ECO:0000313" key="6">
    <source>
        <dbReference type="Proteomes" id="UP000005391"/>
    </source>
</evidence>
<dbReference type="Pfam" id="PF03534">
    <property type="entry name" value="SpvB"/>
    <property type="match status" value="1"/>
</dbReference>
<reference evidence="5 6" key="1">
    <citation type="submission" date="2010-10" db="EMBL/GenBank/DDBJ databases">
        <authorList>
            <person name="Muzny D."/>
            <person name="Qin X."/>
            <person name="Deng J."/>
            <person name="Jiang H."/>
            <person name="Liu Y."/>
            <person name="Qu J."/>
            <person name="Song X.-Z."/>
            <person name="Zhang L."/>
            <person name="Thornton R."/>
            <person name="Coyle M."/>
            <person name="Francisco L."/>
            <person name="Jackson L."/>
            <person name="Javaid M."/>
            <person name="Korchina V."/>
            <person name="Kovar C."/>
            <person name="Mata R."/>
            <person name="Mathew T."/>
            <person name="Ngo R."/>
            <person name="Nguyen L."/>
            <person name="Nguyen N."/>
            <person name="Okwuonu G."/>
            <person name="Ongeri F."/>
            <person name="Pham C."/>
            <person name="Simmons D."/>
            <person name="Wilczek-Boney K."/>
            <person name="Hale W."/>
            <person name="Jakkamsetti A."/>
            <person name="Pham P."/>
            <person name="Ruth R."/>
            <person name="San Lucas F."/>
            <person name="Warren J."/>
            <person name="Zhang J."/>
            <person name="Zhao Z."/>
            <person name="Zhou C."/>
            <person name="Zhu D."/>
            <person name="Lee S."/>
            <person name="Bess C."/>
            <person name="Blankenburg K."/>
            <person name="Forbes L."/>
            <person name="Fu Q."/>
            <person name="Gubbala S."/>
            <person name="Hirani K."/>
            <person name="Jayaseelan J.C."/>
            <person name="Lara F."/>
            <person name="Munidasa M."/>
            <person name="Palculict T."/>
            <person name="Patil S."/>
            <person name="Pu L.-L."/>
            <person name="Saada N."/>
            <person name="Tang L."/>
            <person name="Weissenberger G."/>
            <person name="Zhu Y."/>
            <person name="Hemphill L."/>
            <person name="Shang Y."/>
            <person name="Youmans B."/>
            <person name="Ayvaz T."/>
            <person name="Ross M."/>
            <person name="Santibanez J."/>
            <person name="Aqrawi P."/>
            <person name="Gross S."/>
            <person name="Joshi V."/>
            <person name="Fowler G."/>
            <person name="Nazareth L."/>
            <person name="Reid J."/>
            <person name="Worley K."/>
            <person name="Petrosino J."/>
            <person name="Highlander S."/>
            <person name="Gibbs R."/>
        </authorList>
    </citation>
    <scope>NUCLEOTIDE SEQUENCE [LARGE SCALE GENOMIC DNA]</scope>
    <source>
        <strain evidence="5 6">F0287</strain>
    </source>
</reference>
<evidence type="ECO:0000256" key="1">
    <source>
        <dbReference type="ARBA" id="ARBA00004613"/>
    </source>
</evidence>
<name>E4MVB5_CAPOC</name>
<dbReference type="Proteomes" id="UP000005391">
    <property type="component" value="Unassembled WGS sequence"/>
</dbReference>
<evidence type="ECO:0000256" key="2">
    <source>
        <dbReference type="ARBA" id="ARBA00022525"/>
    </source>
</evidence>
<dbReference type="RefSeq" id="WP_002675604.1">
    <property type="nucleotide sequence ID" value="NZ_GL573162.1"/>
</dbReference>
<evidence type="ECO:0000256" key="4">
    <source>
        <dbReference type="SAM" id="SignalP"/>
    </source>
</evidence>
<dbReference type="AlphaFoldDB" id="E4MVB5"/>
<evidence type="ECO:0000313" key="5">
    <source>
        <dbReference type="EMBL" id="EFS96374.1"/>
    </source>
</evidence>
<comment type="subcellular location">
    <subcellularLocation>
        <location evidence="1">Secreted</location>
    </subcellularLocation>
</comment>
<sequence>MKRLLLLLSVCYTLGSVAQESYPLQAIERTSFYAEPVDPPTETALPSGNIAARDGGGNTVGLTTGELSVSGTGAAVYTVPIAVPQGIKGVAPTLALTYNSQSGNGIAGYGWHLAGLSVISRVGSTMYHNDKITEVNLTETDQFALDGQRLMLKEGKHGESGAVYETETFSQVRIKAVGKSKNAAFGPDYFEV</sequence>
<keyword evidence="2" id="KW-0964">Secreted</keyword>
<dbReference type="eggNOG" id="COG3209">
    <property type="taxonomic scope" value="Bacteria"/>
</dbReference>
<accession>E4MVB5</accession>
<dbReference type="HOGENOM" id="CLU_1424211_0_0_10"/>
<feature type="chain" id="PRO_5003186463" evidence="4">
    <location>
        <begin position="19"/>
        <end position="192"/>
    </location>
</feature>
<gene>
    <name evidence="5" type="ORF">HMPREF1977_2325</name>
</gene>
<feature type="non-terminal residue" evidence="5">
    <location>
        <position position="192"/>
    </location>
</feature>
<keyword evidence="4" id="KW-0732">Signal</keyword>
<dbReference type="InterPro" id="IPR003284">
    <property type="entry name" value="Sal_SpvB"/>
</dbReference>
<feature type="signal peptide" evidence="4">
    <location>
        <begin position="1"/>
        <end position="18"/>
    </location>
</feature>
<organism evidence="5 6">
    <name type="scientific">Capnocytophaga ochracea F0287</name>
    <dbReference type="NCBI Taxonomy" id="873517"/>
    <lineage>
        <taxon>Bacteria</taxon>
        <taxon>Pseudomonadati</taxon>
        <taxon>Bacteroidota</taxon>
        <taxon>Flavobacteriia</taxon>
        <taxon>Flavobacteriales</taxon>
        <taxon>Flavobacteriaceae</taxon>
        <taxon>Capnocytophaga</taxon>
    </lineage>
</organism>
<protein>
    <submittedName>
        <fullName evidence="5">Uncharacterized protein</fullName>
    </submittedName>
</protein>
<dbReference type="GO" id="GO:0005576">
    <property type="term" value="C:extracellular region"/>
    <property type="evidence" value="ECO:0007669"/>
    <property type="project" value="UniProtKB-SubCell"/>
</dbReference>
<dbReference type="GO" id="GO:0005737">
    <property type="term" value="C:cytoplasm"/>
    <property type="evidence" value="ECO:0007669"/>
    <property type="project" value="InterPro"/>
</dbReference>
<evidence type="ECO:0000256" key="3">
    <source>
        <dbReference type="ARBA" id="ARBA00023026"/>
    </source>
</evidence>